<dbReference type="STRING" id="913774.A0A0C3GYC1"/>
<gene>
    <name evidence="4" type="ORF">OIDMADRAFT_183832</name>
</gene>
<evidence type="ECO:0000256" key="2">
    <source>
        <dbReference type="ARBA" id="ARBA00023002"/>
    </source>
</evidence>
<dbReference type="AlphaFoldDB" id="A0A0C3GYC1"/>
<keyword evidence="2" id="KW-0560">Oxidoreductase</keyword>
<dbReference type="HOGENOM" id="CLU_044876_2_0_1"/>
<dbReference type="InterPro" id="IPR036291">
    <property type="entry name" value="NAD(P)-bd_dom_sf"/>
</dbReference>
<evidence type="ECO:0000256" key="1">
    <source>
        <dbReference type="ARBA" id="ARBA00022857"/>
    </source>
</evidence>
<keyword evidence="5" id="KW-1185">Reference proteome</keyword>
<sequence length="315" mass="34029">MASYKSVLLIGASGMLGRAVQEELITQKGNFSKLGVLTTSASSPDKNKDAYWASLEAKGVQIIKADFSNNYDLVKAFTGWDAVISAVGLPLVKTQLPLIEAAAAAGVKRFLPSEFGFDLTIPSNTKEKVYAMKIAVADKLKEVSKAYPGFTYTFLTIGSFAAFPFMVPAMFDLDFENCKANIIGDGEAQVSFTSSADVASFAVAVLSHPEETKNTTIRVEGATASWNDIIKLLEKIQGKIYTVTYQSTEDAQAKETEFWAIGNPGAARYALRRVMAQGNAKVPVVQNDLFPEVKVTTNLVAIISNVLRDRGIVKA</sequence>
<accession>A0A0C3GYC1</accession>
<dbReference type="EMBL" id="KN832887">
    <property type="protein sequence ID" value="KIM95226.1"/>
    <property type="molecule type" value="Genomic_DNA"/>
</dbReference>
<evidence type="ECO:0000313" key="5">
    <source>
        <dbReference type="Proteomes" id="UP000054321"/>
    </source>
</evidence>
<dbReference type="PANTHER" id="PTHR47706:SF11">
    <property type="entry name" value="ISOFLAVONE REDUCTASE FAMILY PROTEIN (AFU_ORTHOLOGUE AFUA_1G12510)"/>
    <property type="match status" value="1"/>
</dbReference>
<evidence type="ECO:0000313" key="4">
    <source>
        <dbReference type="EMBL" id="KIM95226.1"/>
    </source>
</evidence>
<dbReference type="InterPro" id="IPR045312">
    <property type="entry name" value="PCBER-like"/>
</dbReference>
<dbReference type="Pfam" id="PF05368">
    <property type="entry name" value="NmrA"/>
    <property type="match status" value="1"/>
</dbReference>
<evidence type="ECO:0000259" key="3">
    <source>
        <dbReference type="Pfam" id="PF05368"/>
    </source>
</evidence>
<feature type="domain" description="NmrA-like" evidence="3">
    <location>
        <begin position="5"/>
        <end position="249"/>
    </location>
</feature>
<dbReference type="PANTHER" id="PTHR47706">
    <property type="entry name" value="NMRA-LIKE FAMILY PROTEIN"/>
    <property type="match status" value="1"/>
</dbReference>
<dbReference type="InterPro" id="IPR008030">
    <property type="entry name" value="NmrA-like"/>
</dbReference>
<dbReference type="InterPro" id="IPR051609">
    <property type="entry name" value="NmrA/Isoflavone_reductase-like"/>
</dbReference>
<reference evidence="5" key="2">
    <citation type="submission" date="2015-01" db="EMBL/GenBank/DDBJ databases">
        <title>Evolutionary Origins and Diversification of the Mycorrhizal Mutualists.</title>
        <authorList>
            <consortium name="DOE Joint Genome Institute"/>
            <consortium name="Mycorrhizal Genomics Consortium"/>
            <person name="Kohler A."/>
            <person name="Kuo A."/>
            <person name="Nagy L.G."/>
            <person name="Floudas D."/>
            <person name="Copeland A."/>
            <person name="Barry K.W."/>
            <person name="Cichocki N."/>
            <person name="Veneault-Fourrey C."/>
            <person name="LaButti K."/>
            <person name="Lindquist E.A."/>
            <person name="Lipzen A."/>
            <person name="Lundell T."/>
            <person name="Morin E."/>
            <person name="Murat C."/>
            <person name="Riley R."/>
            <person name="Ohm R."/>
            <person name="Sun H."/>
            <person name="Tunlid A."/>
            <person name="Henrissat B."/>
            <person name="Grigoriev I.V."/>
            <person name="Hibbett D.S."/>
            <person name="Martin F."/>
        </authorList>
    </citation>
    <scope>NUCLEOTIDE SEQUENCE [LARGE SCALE GENOMIC DNA]</scope>
    <source>
        <strain evidence="5">Zn</strain>
    </source>
</reference>
<name>A0A0C3GYC1_OIDMZ</name>
<proteinExistence type="predicted"/>
<reference evidence="4 5" key="1">
    <citation type="submission" date="2014-04" db="EMBL/GenBank/DDBJ databases">
        <authorList>
            <consortium name="DOE Joint Genome Institute"/>
            <person name="Kuo A."/>
            <person name="Martino E."/>
            <person name="Perotto S."/>
            <person name="Kohler A."/>
            <person name="Nagy L.G."/>
            <person name="Floudas D."/>
            <person name="Copeland A."/>
            <person name="Barry K.W."/>
            <person name="Cichocki N."/>
            <person name="Veneault-Fourrey C."/>
            <person name="LaButti K."/>
            <person name="Lindquist E.A."/>
            <person name="Lipzen A."/>
            <person name="Lundell T."/>
            <person name="Morin E."/>
            <person name="Murat C."/>
            <person name="Sun H."/>
            <person name="Tunlid A."/>
            <person name="Henrissat B."/>
            <person name="Grigoriev I.V."/>
            <person name="Hibbett D.S."/>
            <person name="Martin F."/>
            <person name="Nordberg H.P."/>
            <person name="Cantor M.N."/>
            <person name="Hua S.X."/>
        </authorList>
    </citation>
    <scope>NUCLEOTIDE SEQUENCE [LARGE SCALE GENOMIC DNA]</scope>
    <source>
        <strain evidence="4 5">Zn</strain>
    </source>
</reference>
<dbReference type="InParanoid" id="A0A0C3GYC1"/>
<organism evidence="4 5">
    <name type="scientific">Oidiodendron maius (strain Zn)</name>
    <dbReference type="NCBI Taxonomy" id="913774"/>
    <lineage>
        <taxon>Eukaryota</taxon>
        <taxon>Fungi</taxon>
        <taxon>Dikarya</taxon>
        <taxon>Ascomycota</taxon>
        <taxon>Pezizomycotina</taxon>
        <taxon>Leotiomycetes</taxon>
        <taxon>Leotiomycetes incertae sedis</taxon>
        <taxon>Myxotrichaceae</taxon>
        <taxon>Oidiodendron</taxon>
    </lineage>
</organism>
<dbReference type="Gene3D" id="3.40.50.720">
    <property type="entry name" value="NAD(P)-binding Rossmann-like Domain"/>
    <property type="match status" value="1"/>
</dbReference>
<dbReference type="Gene3D" id="3.90.25.10">
    <property type="entry name" value="UDP-galactose 4-epimerase, domain 1"/>
    <property type="match status" value="1"/>
</dbReference>
<dbReference type="GO" id="GO:0016491">
    <property type="term" value="F:oxidoreductase activity"/>
    <property type="evidence" value="ECO:0007669"/>
    <property type="project" value="UniProtKB-KW"/>
</dbReference>
<dbReference type="CDD" id="cd05259">
    <property type="entry name" value="PCBER_SDR_a"/>
    <property type="match status" value="1"/>
</dbReference>
<dbReference type="SUPFAM" id="SSF51735">
    <property type="entry name" value="NAD(P)-binding Rossmann-fold domains"/>
    <property type="match status" value="1"/>
</dbReference>
<dbReference type="Proteomes" id="UP000054321">
    <property type="component" value="Unassembled WGS sequence"/>
</dbReference>
<protein>
    <recommendedName>
        <fullName evidence="3">NmrA-like domain-containing protein</fullName>
    </recommendedName>
</protein>
<keyword evidence="1" id="KW-0521">NADP</keyword>
<dbReference type="OrthoDB" id="419598at2759"/>